<keyword evidence="3" id="KW-1185">Reference proteome</keyword>
<dbReference type="Proteomes" id="UP000215914">
    <property type="component" value="Unassembled WGS sequence"/>
</dbReference>
<sequence>MSGSLWMLRFGALLPAVTSSTAVISRTSPAITFHFRSTDAASLQNNNFCFQQIVSYSSRVNCY</sequence>
<organism evidence="2 3">
    <name type="scientific">Helianthus annuus</name>
    <name type="common">Common sunflower</name>
    <dbReference type="NCBI Taxonomy" id="4232"/>
    <lineage>
        <taxon>Eukaryota</taxon>
        <taxon>Viridiplantae</taxon>
        <taxon>Streptophyta</taxon>
        <taxon>Embryophyta</taxon>
        <taxon>Tracheophyta</taxon>
        <taxon>Spermatophyta</taxon>
        <taxon>Magnoliopsida</taxon>
        <taxon>eudicotyledons</taxon>
        <taxon>Gunneridae</taxon>
        <taxon>Pentapetalae</taxon>
        <taxon>asterids</taxon>
        <taxon>campanulids</taxon>
        <taxon>Asterales</taxon>
        <taxon>Asteraceae</taxon>
        <taxon>Asteroideae</taxon>
        <taxon>Heliantheae alliance</taxon>
        <taxon>Heliantheae</taxon>
        <taxon>Helianthus</taxon>
    </lineage>
</organism>
<reference evidence="2" key="2">
    <citation type="submission" date="2020-06" db="EMBL/GenBank/DDBJ databases">
        <title>Helianthus annuus Genome sequencing and assembly Release 2.</title>
        <authorList>
            <person name="Gouzy J."/>
            <person name="Langlade N."/>
            <person name="Munos S."/>
        </authorList>
    </citation>
    <scope>NUCLEOTIDE SEQUENCE</scope>
    <source>
        <tissue evidence="2">Leaves</tissue>
    </source>
</reference>
<protein>
    <recommendedName>
        <fullName evidence="4">Secreted protein</fullName>
    </recommendedName>
</protein>
<accession>A0A9K3JGW7</accession>
<gene>
    <name evidence="2" type="ORF">HanXRQr2_Chr03g0115121</name>
</gene>
<dbReference type="Gramene" id="mRNA:HanXRQr2_Chr03g0115121">
    <property type="protein sequence ID" value="mRNA:HanXRQr2_Chr03g0115121"/>
    <property type="gene ID" value="HanXRQr2_Chr03g0115121"/>
</dbReference>
<evidence type="ECO:0000313" key="3">
    <source>
        <dbReference type="Proteomes" id="UP000215914"/>
    </source>
</evidence>
<feature type="signal peptide" evidence="1">
    <location>
        <begin position="1"/>
        <end position="19"/>
    </location>
</feature>
<name>A0A9K3JGW7_HELAN</name>
<evidence type="ECO:0000256" key="1">
    <source>
        <dbReference type="SAM" id="SignalP"/>
    </source>
</evidence>
<feature type="chain" id="PRO_5039947331" description="Secreted protein" evidence="1">
    <location>
        <begin position="20"/>
        <end position="63"/>
    </location>
</feature>
<evidence type="ECO:0000313" key="2">
    <source>
        <dbReference type="EMBL" id="KAF5814794.1"/>
    </source>
</evidence>
<dbReference type="AlphaFoldDB" id="A0A9K3JGW7"/>
<dbReference type="EMBL" id="MNCJ02000318">
    <property type="protein sequence ID" value="KAF5814794.1"/>
    <property type="molecule type" value="Genomic_DNA"/>
</dbReference>
<comment type="caution">
    <text evidence="2">The sequence shown here is derived from an EMBL/GenBank/DDBJ whole genome shotgun (WGS) entry which is preliminary data.</text>
</comment>
<keyword evidence="1" id="KW-0732">Signal</keyword>
<proteinExistence type="predicted"/>
<reference evidence="2" key="1">
    <citation type="journal article" date="2017" name="Nature">
        <title>The sunflower genome provides insights into oil metabolism, flowering and Asterid evolution.</title>
        <authorList>
            <person name="Badouin H."/>
            <person name="Gouzy J."/>
            <person name="Grassa C.J."/>
            <person name="Murat F."/>
            <person name="Staton S.E."/>
            <person name="Cottret L."/>
            <person name="Lelandais-Briere C."/>
            <person name="Owens G.L."/>
            <person name="Carrere S."/>
            <person name="Mayjonade B."/>
            <person name="Legrand L."/>
            <person name="Gill N."/>
            <person name="Kane N.C."/>
            <person name="Bowers J.E."/>
            <person name="Hubner S."/>
            <person name="Bellec A."/>
            <person name="Berard A."/>
            <person name="Berges H."/>
            <person name="Blanchet N."/>
            <person name="Boniface M.C."/>
            <person name="Brunel D."/>
            <person name="Catrice O."/>
            <person name="Chaidir N."/>
            <person name="Claudel C."/>
            <person name="Donnadieu C."/>
            <person name="Faraut T."/>
            <person name="Fievet G."/>
            <person name="Helmstetter N."/>
            <person name="King M."/>
            <person name="Knapp S.J."/>
            <person name="Lai Z."/>
            <person name="Le Paslier M.C."/>
            <person name="Lippi Y."/>
            <person name="Lorenzon L."/>
            <person name="Mandel J.R."/>
            <person name="Marage G."/>
            <person name="Marchand G."/>
            <person name="Marquand E."/>
            <person name="Bret-Mestries E."/>
            <person name="Morien E."/>
            <person name="Nambeesan S."/>
            <person name="Nguyen T."/>
            <person name="Pegot-Espagnet P."/>
            <person name="Pouilly N."/>
            <person name="Raftis F."/>
            <person name="Sallet E."/>
            <person name="Schiex T."/>
            <person name="Thomas J."/>
            <person name="Vandecasteele C."/>
            <person name="Vares D."/>
            <person name="Vear F."/>
            <person name="Vautrin S."/>
            <person name="Crespi M."/>
            <person name="Mangin B."/>
            <person name="Burke J.M."/>
            <person name="Salse J."/>
            <person name="Munos S."/>
            <person name="Vincourt P."/>
            <person name="Rieseberg L.H."/>
            <person name="Langlade N.B."/>
        </authorList>
    </citation>
    <scope>NUCLEOTIDE SEQUENCE</scope>
    <source>
        <tissue evidence="2">Leaves</tissue>
    </source>
</reference>
<evidence type="ECO:0008006" key="4">
    <source>
        <dbReference type="Google" id="ProtNLM"/>
    </source>
</evidence>